<dbReference type="OrthoDB" id="68511at2759"/>
<feature type="domain" description="Integrator complex subunit 4/Protein SIEL C-terminal Ig-like" evidence="2">
    <location>
        <begin position="890"/>
        <end position="986"/>
    </location>
</feature>
<evidence type="ECO:0000313" key="3">
    <source>
        <dbReference type="EMBL" id="GMF55150.1"/>
    </source>
</evidence>
<keyword evidence="4" id="KW-1185">Reference proteome</keyword>
<evidence type="ECO:0000256" key="1">
    <source>
        <dbReference type="SAM" id="MobiDB-lite"/>
    </source>
</evidence>
<dbReference type="InterPro" id="IPR057412">
    <property type="entry name" value="INTS4_C"/>
</dbReference>
<sequence>MSSSSKREREWEASASGGASAGPAADSDPKRPRISSPSSPLSPHVLCTSTRRVSAAGERADAHPMAVLDAIRAKLQSASDPHLQARLLLQYSAAAASPGAQTAAAIDFLFSFLQQNQTQAEAAGDGTQPGKDVGSSGAIVVGAIVRGLRRLLAVKPAVVEPMIQVDAMGEQLMQCMSVGEDFKLRRDMLRIVVDCLMLSSKFQQVEALLRVCVRDHDAGMQAICLRGYLRLHDAGRCFAAESPDATDAVADHFDRFAAFVLFAQSEEVRVLAAQALVALADLHPQHQVASSRFFPSSMTMAAMKTTLFLPEKAFYVLCMAGSDAADLVRVEVARCLRGFSRVLVSGVVEHAVLKSQIDEAVVDVTPEILEMNTRRMMSSGVLLSLLEDDNEDVAAEASRTMSRLGELGTTPEAGVGRWSQRALERVITAHFDALPRASTSNTSQLCRVLVNSLSRLLMCRNSLDTKTDFTISNADLSCLVRSATSDADAIKPAIVEILTVLQNCDVSSIWAVQRIVDFVFDSVTSSSFDFSSPHSDNEGDHDADCWNKRILAALRDLGSKCSKVLQADVALSDRIRQEASSQRSDQRRFLKRVCEALLGHKEFLPGDILKDSNKPPSNEPNLFFLKTPPSNGRQLSCSNFISMPSQVANSLDTLRKSPVDGNIAIYLKADLDVSVRAADVIVRLRQHVHSFPDASSAPAPTAHKYVSMQAMLSTSPCVGSGHTSNTSVGSRSQNEAQAFASLRLSVDLEKGCQEMVGMASDTYVKAFALSASPRTELLQLILLGRVGLVLALLQNSSDSLLRIEKLRWISKEATRLRVLISDNQHQGEMWLPTQLLSDVSSLDDLKRVFVAIVRQAWPSALVEAAIARSTRSANGSGVLFRRPAIAHASILEPITIASAKSEPREITANWPFEQRVRFLLKNVRDTTRVYIGSLLPNGDAEYHRVPASSICFQGPRKHLVDYTIALTVPPFSDPTAYAVAVCLGHATLPGSVKVISYVVQYSSGMID</sequence>
<evidence type="ECO:0000259" key="2">
    <source>
        <dbReference type="Pfam" id="PF25458"/>
    </source>
</evidence>
<comment type="caution">
    <text evidence="3">The sequence shown here is derived from an EMBL/GenBank/DDBJ whole genome shotgun (WGS) entry which is preliminary data.</text>
</comment>
<dbReference type="SUPFAM" id="SSF48371">
    <property type="entry name" value="ARM repeat"/>
    <property type="match status" value="1"/>
</dbReference>
<feature type="compositionally biased region" description="Low complexity" evidence="1">
    <location>
        <begin position="34"/>
        <end position="43"/>
    </location>
</feature>
<dbReference type="EMBL" id="BSXT01003663">
    <property type="protein sequence ID" value="GMF55150.1"/>
    <property type="molecule type" value="Genomic_DNA"/>
</dbReference>
<dbReference type="Proteomes" id="UP001165121">
    <property type="component" value="Unassembled WGS sequence"/>
</dbReference>
<gene>
    <name evidence="3" type="ORF">Pfra01_002315900</name>
</gene>
<dbReference type="InterPro" id="IPR016024">
    <property type="entry name" value="ARM-type_fold"/>
</dbReference>
<accession>A0A9W6Y455</accession>
<reference evidence="3" key="1">
    <citation type="submission" date="2023-04" db="EMBL/GenBank/DDBJ databases">
        <title>Phytophthora fragariaefolia NBRC 109709.</title>
        <authorList>
            <person name="Ichikawa N."/>
            <person name="Sato H."/>
            <person name="Tonouchi N."/>
        </authorList>
    </citation>
    <scope>NUCLEOTIDE SEQUENCE</scope>
    <source>
        <strain evidence="3">NBRC 109709</strain>
    </source>
</reference>
<name>A0A9W6Y455_9STRA</name>
<feature type="region of interest" description="Disordered" evidence="1">
    <location>
        <begin position="1"/>
        <end position="47"/>
    </location>
</feature>
<organism evidence="3 4">
    <name type="scientific">Phytophthora fragariaefolia</name>
    <dbReference type="NCBI Taxonomy" id="1490495"/>
    <lineage>
        <taxon>Eukaryota</taxon>
        <taxon>Sar</taxon>
        <taxon>Stramenopiles</taxon>
        <taxon>Oomycota</taxon>
        <taxon>Peronosporomycetes</taxon>
        <taxon>Peronosporales</taxon>
        <taxon>Peronosporaceae</taxon>
        <taxon>Phytophthora</taxon>
    </lineage>
</organism>
<feature type="compositionally biased region" description="Low complexity" evidence="1">
    <location>
        <begin position="13"/>
        <end position="26"/>
    </location>
</feature>
<dbReference type="Pfam" id="PF25458">
    <property type="entry name" value="INTS4_C"/>
    <property type="match status" value="1"/>
</dbReference>
<protein>
    <submittedName>
        <fullName evidence="3">Unnamed protein product</fullName>
    </submittedName>
</protein>
<dbReference type="AlphaFoldDB" id="A0A9W6Y455"/>
<proteinExistence type="predicted"/>
<evidence type="ECO:0000313" key="4">
    <source>
        <dbReference type="Proteomes" id="UP001165121"/>
    </source>
</evidence>
<feature type="compositionally biased region" description="Basic and acidic residues" evidence="1">
    <location>
        <begin position="1"/>
        <end position="12"/>
    </location>
</feature>